<dbReference type="RefSeq" id="WP_166451966.1">
    <property type="nucleotide sequence ID" value="NZ_JAAOMA010000013.1"/>
</dbReference>
<name>A0ABX0L9Q3_9NEIS</name>
<protein>
    <recommendedName>
        <fullName evidence="3">DUF1737 domain-containing protein</fullName>
    </recommendedName>
</protein>
<gene>
    <name evidence="1" type="ORF">HA052_10955</name>
</gene>
<dbReference type="Proteomes" id="UP001515641">
    <property type="component" value="Unassembled WGS sequence"/>
</dbReference>
<organism evidence="1 2">
    <name type="scientific">Chromobacterium fluminis</name>
    <dbReference type="NCBI Taxonomy" id="3044269"/>
    <lineage>
        <taxon>Bacteria</taxon>
        <taxon>Pseudomonadati</taxon>
        <taxon>Pseudomonadota</taxon>
        <taxon>Betaproteobacteria</taxon>
        <taxon>Neisseriales</taxon>
        <taxon>Chromobacteriaceae</taxon>
        <taxon>Chromobacterium</taxon>
    </lineage>
</organism>
<evidence type="ECO:0000313" key="1">
    <source>
        <dbReference type="EMBL" id="NHR05718.1"/>
    </source>
</evidence>
<evidence type="ECO:0008006" key="3">
    <source>
        <dbReference type="Google" id="ProtNLM"/>
    </source>
</evidence>
<evidence type="ECO:0000313" key="2">
    <source>
        <dbReference type="Proteomes" id="UP001515641"/>
    </source>
</evidence>
<reference evidence="1 2" key="1">
    <citation type="submission" date="2020-03" db="EMBL/GenBank/DDBJ databases">
        <title>Draft genome sequence of environmentally isolated cultures.</title>
        <authorList>
            <person name="Wilson H.S."/>
            <person name="De Leon M.E."/>
        </authorList>
    </citation>
    <scope>NUCLEOTIDE SEQUENCE [LARGE SCALE GENOMIC DNA]</scope>
    <source>
        <strain evidence="1 2">HSC-31F16</strain>
    </source>
</reference>
<proteinExistence type="predicted"/>
<dbReference type="EMBL" id="JAAOMA010000013">
    <property type="protein sequence ID" value="NHR05718.1"/>
    <property type="molecule type" value="Genomic_DNA"/>
</dbReference>
<sequence>MIEMKIVLGGGLGPEDAVASLESLVNSHIREGWEMHGQAFIIPDDRDIGGNQYISMAQQMIMRPR</sequence>
<accession>A0ABX0L9Q3</accession>
<comment type="caution">
    <text evidence="1">The sequence shown here is derived from an EMBL/GenBank/DDBJ whole genome shotgun (WGS) entry which is preliminary data.</text>
</comment>
<keyword evidence="2" id="KW-1185">Reference proteome</keyword>